<comment type="subcellular location">
    <subcellularLocation>
        <location evidence="1">Membrane</location>
        <topology evidence="1">Multi-pass membrane protein</topology>
    </subcellularLocation>
</comment>
<gene>
    <name evidence="12" type="ORF">TcWFU_003465</name>
    <name evidence="13" type="ORF">TcWFU_006653</name>
</gene>
<dbReference type="SMART" id="SM00744">
    <property type="entry name" value="RINGv"/>
    <property type="match status" value="1"/>
</dbReference>
<dbReference type="PANTHER" id="PTHR46065:SF3">
    <property type="entry name" value="FI20425P1"/>
    <property type="match status" value="1"/>
</dbReference>
<feature type="transmembrane region" description="Helical" evidence="10">
    <location>
        <begin position="183"/>
        <end position="216"/>
    </location>
</feature>
<keyword evidence="8 10" id="KW-1133">Transmembrane helix</keyword>
<dbReference type="Gene3D" id="3.30.40.10">
    <property type="entry name" value="Zinc/RING finger domain, C3HC4 (zinc finger)"/>
    <property type="match status" value="1"/>
</dbReference>
<keyword evidence="5" id="KW-0863">Zinc-finger</keyword>
<evidence type="ECO:0000256" key="10">
    <source>
        <dbReference type="SAM" id="Phobius"/>
    </source>
</evidence>
<evidence type="ECO:0000256" key="4">
    <source>
        <dbReference type="ARBA" id="ARBA00022723"/>
    </source>
</evidence>
<evidence type="ECO:0000256" key="6">
    <source>
        <dbReference type="ARBA" id="ARBA00022786"/>
    </source>
</evidence>
<keyword evidence="3 10" id="KW-0812">Transmembrane</keyword>
<dbReference type="PROSITE" id="PS51292">
    <property type="entry name" value="ZF_RING_CH"/>
    <property type="match status" value="1"/>
</dbReference>
<sequence>MGMVLNSKHYDELTEPGIHKCGYEDMATEMMEEEGSQLESIGETADGRLTASPRPSLPPCTTDGEKVQPSLSNVCTTSSVFFHPLSDGNGNLECVGLATSIPAQGLPFCRICCNSSDSLNNVELGSCGRLIAPCLCDGSLKYVHEKCVQRWIEVSRSRRCEVCHFVYETHECKKPLKEWRDLLSLICFVTANLFYRVFGTWMGCAFIVVLTMASIFGSICNWLYWLIPPVVCYGVACVVLIVYDQVDCWRRLNCVRVVQEPSAERIAKWRMKQCLSGGQFCIVQEEETEKEDTFTAMP</sequence>
<evidence type="ECO:0000256" key="1">
    <source>
        <dbReference type="ARBA" id="ARBA00004141"/>
    </source>
</evidence>
<reference evidence="12 14" key="1">
    <citation type="journal article" date="2022" name="Front. Cell. Infect. Microbiol.">
        <title>The Genomes of Two Strains of Taenia crassiceps the Animal Model for the Study of Human Cysticercosis.</title>
        <authorList>
            <person name="Bobes R.J."/>
            <person name="Estrada K."/>
            <person name="Rios-Valencia D.G."/>
            <person name="Calderon-Gallegos A."/>
            <person name="de la Torre P."/>
            <person name="Carrero J.C."/>
            <person name="Sanchez-Flores A."/>
            <person name="Laclette J.P."/>
        </authorList>
    </citation>
    <scope>NUCLEOTIDE SEQUENCE [LARGE SCALE GENOMIC DNA]</scope>
    <source>
        <strain evidence="12">WFUcys</strain>
    </source>
</reference>
<dbReference type="InterPro" id="IPR011016">
    <property type="entry name" value="Znf_RING-CH"/>
</dbReference>
<evidence type="ECO:0000256" key="9">
    <source>
        <dbReference type="ARBA" id="ARBA00023136"/>
    </source>
</evidence>
<dbReference type="InterPro" id="IPR013083">
    <property type="entry name" value="Znf_RING/FYVE/PHD"/>
</dbReference>
<organism evidence="12 14">
    <name type="scientific">Taenia crassiceps</name>
    <dbReference type="NCBI Taxonomy" id="6207"/>
    <lineage>
        <taxon>Eukaryota</taxon>
        <taxon>Metazoa</taxon>
        <taxon>Spiralia</taxon>
        <taxon>Lophotrochozoa</taxon>
        <taxon>Platyhelminthes</taxon>
        <taxon>Cestoda</taxon>
        <taxon>Eucestoda</taxon>
        <taxon>Cyclophyllidea</taxon>
        <taxon>Taeniidae</taxon>
        <taxon>Taenia</taxon>
    </lineage>
</organism>
<keyword evidence="4" id="KW-0479">Metal-binding</keyword>
<evidence type="ECO:0000259" key="11">
    <source>
        <dbReference type="PROSITE" id="PS51292"/>
    </source>
</evidence>
<evidence type="ECO:0000313" key="14">
    <source>
        <dbReference type="Proteomes" id="UP001651158"/>
    </source>
</evidence>
<evidence type="ECO:0000256" key="8">
    <source>
        <dbReference type="ARBA" id="ARBA00022989"/>
    </source>
</evidence>
<evidence type="ECO:0000313" key="13">
    <source>
        <dbReference type="EMBL" id="KAL5106945.1"/>
    </source>
</evidence>
<dbReference type="SUPFAM" id="SSF57850">
    <property type="entry name" value="RING/U-box"/>
    <property type="match status" value="1"/>
</dbReference>
<keyword evidence="2" id="KW-0808">Transferase</keyword>
<protein>
    <submittedName>
        <fullName evidence="12">E3 ubiquitin-protein ligase MARCHF8</fullName>
    </submittedName>
</protein>
<name>A0ABR4QAS8_9CEST</name>
<accession>A0ABR4QAS8</accession>
<evidence type="ECO:0000256" key="5">
    <source>
        <dbReference type="ARBA" id="ARBA00022771"/>
    </source>
</evidence>
<comment type="caution">
    <text evidence="12">The sequence shown here is derived from an EMBL/GenBank/DDBJ whole genome shotgun (WGS) entry which is preliminary data.</text>
</comment>
<feature type="transmembrane region" description="Helical" evidence="10">
    <location>
        <begin position="222"/>
        <end position="243"/>
    </location>
</feature>
<keyword evidence="6" id="KW-0833">Ubl conjugation pathway</keyword>
<keyword evidence="9 10" id="KW-0472">Membrane</keyword>
<evidence type="ECO:0000256" key="3">
    <source>
        <dbReference type="ARBA" id="ARBA00022692"/>
    </source>
</evidence>
<evidence type="ECO:0000313" key="12">
    <source>
        <dbReference type="EMBL" id="KAL5106716.1"/>
    </source>
</evidence>
<proteinExistence type="predicted"/>
<evidence type="ECO:0000256" key="7">
    <source>
        <dbReference type="ARBA" id="ARBA00022833"/>
    </source>
</evidence>
<feature type="domain" description="RING-CH-type" evidence="11">
    <location>
        <begin position="101"/>
        <end position="170"/>
    </location>
</feature>
<dbReference type="Pfam" id="PF12906">
    <property type="entry name" value="RINGv"/>
    <property type="match status" value="1"/>
</dbReference>
<reference evidence="12" key="2">
    <citation type="submission" date="2024-12" db="EMBL/GenBank/DDBJ databases">
        <authorList>
            <person name="Estrada K."/>
            <person name="Bobes R.J."/>
            <person name="Sanchez-Flores A."/>
            <person name="Laclette J.P."/>
        </authorList>
    </citation>
    <scope>NUCLEOTIDE SEQUENCE</scope>
    <source>
        <strain evidence="12">WFUcys</strain>
        <tissue evidence="12">Peritoneal cavity of infected mice</tissue>
    </source>
</reference>
<dbReference type="EMBL" id="JAKROA010000005">
    <property type="protein sequence ID" value="KAL5106945.1"/>
    <property type="molecule type" value="Genomic_DNA"/>
</dbReference>
<evidence type="ECO:0000256" key="2">
    <source>
        <dbReference type="ARBA" id="ARBA00022679"/>
    </source>
</evidence>
<keyword evidence="14" id="KW-1185">Reference proteome</keyword>
<keyword evidence="7" id="KW-0862">Zinc</keyword>
<dbReference type="Proteomes" id="UP001651158">
    <property type="component" value="Unassembled WGS sequence"/>
</dbReference>
<dbReference type="EMBL" id="JAKROA010000005">
    <property type="protein sequence ID" value="KAL5106716.1"/>
    <property type="molecule type" value="Genomic_DNA"/>
</dbReference>
<dbReference type="PANTHER" id="PTHR46065">
    <property type="entry name" value="E3 UBIQUITIN-PROTEIN LIGASE MARCH 2/3 FAMILY MEMBER"/>
    <property type="match status" value="1"/>
</dbReference>